<dbReference type="InterPro" id="IPR009100">
    <property type="entry name" value="AcylCoA_DH/oxidase_NM_dom_sf"/>
</dbReference>
<feature type="binding site" evidence="5">
    <location>
        <position position="204"/>
    </location>
    <ligand>
        <name>FAD</name>
        <dbReference type="ChEBI" id="CHEBI:57692"/>
    </ligand>
</feature>
<comment type="caution">
    <text evidence="9">The sequence shown here is derived from an EMBL/GenBank/DDBJ whole genome shotgun (WGS) entry which is preliminary data.</text>
</comment>
<dbReference type="Gene3D" id="1.20.140.10">
    <property type="entry name" value="Butyryl-CoA Dehydrogenase, subunit A, domain 3"/>
    <property type="match status" value="1"/>
</dbReference>
<gene>
    <name evidence="9" type="ORF">Acor_52240</name>
</gene>
<keyword evidence="2 5" id="KW-0274">FAD</keyword>
<dbReference type="PANTHER" id="PTHR36117">
    <property type="entry name" value="4-HYDROXYPHENYLACETATE 3-MONOOXYGENASE-RELATED"/>
    <property type="match status" value="1"/>
</dbReference>
<reference evidence="9 10" key="1">
    <citation type="submission" date="2019-10" db="EMBL/GenBank/DDBJ databases">
        <title>Whole genome shotgun sequence of Acrocarpospora corrugata NBRC 13972.</title>
        <authorList>
            <person name="Ichikawa N."/>
            <person name="Kimura A."/>
            <person name="Kitahashi Y."/>
            <person name="Komaki H."/>
            <person name="Oguchi A."/>
        </authorList>
    </citation>
    <scope>NUCLEOTIDE SEQUENCE [LARGE SCALE GENOMIC DNA]</scope>
    <source>
        <strain evidence="9 10">NBRC 13972</strain>
    </source>
</reference>
<evidence type="ECO:0000256" key="3">
    <source>
        <dbReference type="ARBA" id="ARBA00023002"/>
    </source>
</evidence>
<dbReference type="PIRSF" id="PIRSF000331">
    <property type="entry name" value="HpaA_HpaB"/>
    <property type="match status" value="1"/>
</dbReference>
<dbReference type="InterPro" id="IPR036250">
    <property type="entry name" value="AcylCo_DH-like_C"/>
</dbReference>
<feature type="compositionally biased region" description="Polar residues" evidence="6">
    <location>
        <begin position="1"/>
        <end position="17"/>
    </location>
</feature>
<dbReference type="SUPFAM" id="SSF56645">
    <property type="entry name" value="Acyl-CoA dehydrogenase NM domain-like"/>
    <property type="match status" value="1"/>
</dbReference>
<proteinExistence type="inferred from homology"/>
<dbReference type="FunFam" id="2.40.110.10:FF:000026">
    <property type="entry name" value="4-hydroxyphenylacetate 3-monooxygenase oxygenase component"/>
    <property type="match status" value="1"/>
</dbReference>
<dbReference type="AlphaFoldDB" id="A0A5M3W9I0"/>
<dbReference type="Gene3D" id="2.40.110.10">
    <property type="entry name" value="Butyryl-CoA Dehydrogenase, subunit A, domain 2"/>
    <property type="match status" value="1"/>
</dbReference>
<dbReference type="InterPro" id="IPR024674">
    <property type="entry name" value="HpaB/PvcC/4-BUDH_N"/>
</dbReference>
<evidence type="ECO:0000256" key="4">
    <source>
        <dbReference type="ARBA" id="ARBA00061227"/>
    </source>
</evidence>
<evidence type="ECO:0000259" key="8">
    <source>
        <dbReference type="Pfam" id="PF11794"/>
    </source>
</evidence>
<keyword evidence="3" id="KW-0560">Oxidoreductase</keyword>
<dbReference type="SUPFAM" id="SSF47203">
    <property type="entry name" value="Acyl-CoA dehydrogenase C-terminal domain-like"/>
    <property type="match status" value="1"/>
</dbReference>
<dbReference type="Pfam" id="PF11794">
    <property type="entry name" value="HpaB_N"/>
    <property type="match status" value="1"/>
</dbReference>
<evidence type="ECO:0000256" key="2">
    <source>
        <dbReference type="ARBA" id="ARBA00022827"/>
    </source>
</evidence>
<feature type="binding site" evidence="5">
    <location>
        <begin position="163"/>
        <end position="165"/>
    </location>
    <ligand>
        <name>FAD</name>
        <dbReference type="ChEBI" id="CHEBI:57692"/>
    </ligand>
</feature>
<evidence type="ECO:0000256" key="6">
    <source>
        <dbReference type="SAM" id="MobiDB-lite"/>
    </source>
</evidence>
<dbReference type="InterPro" id="IPR024719">
    <property type="entry name" value="HpaB/PvcC/4-BUDH_C"/>
</dbReference>
<sequence length="527" mass="58457">MSTNENPSSAVTASAANSRRPMTGDEYLESLRDGREVWLNGERVKDVTLHPAFRNSARSIARLYDALWDEANADVLRTPTTTGNGGFTHPFFRPARSVDDMLADQKAIAHWARMMHGFMGRTPDYKAGLYGGMEINADFFAPFEDNARAWHRLMQERIPYVAHAIVNPPVDRNLPADEVGDVFIHVENETDNGLVVSGAKVVATNVPLTNYCFVGYVGAPLKKREFAVVFTVPMDAPGVKVIARASYEQAAAMHGSPFDYPLASRLDENDAIFILDHAVIPWENVLVYGDTEKAGQWAGGNSGQANRIWFHGATRLAVKIDLIAGLMLKAVRINGTDNFRGVQARVGEIIGYRNLFWSLSSAMARNPNPWLDGHVLPDFEASVAYRIFSSQAMPQIRNLVESSLGSALIYLNGHAKDFKTPELRPLLDRYLRGSNGNTAIDRVKTLKMLWEIVGSEFAGRNELYERSYTGSEEDARVQTIWMAEATGLADSLNGYAESAMAEYDLDGWKIPDFTNPDDVARLARDND</sequence>
<evidence type="ECO:0000256" key="5">
    <source>
        <dbReference type="PIRSR" id="PIRSR000331-2"/>
    </source>
</evidence>
<dbReference type="InterPro" id="IPR004925">
    <property type="entry name" value="HpaB/PvcC/4-BUDH"/>
</dbReference>
<feature type="region of interest" description="Disordered" evidence="6">
    <location>
        <begin position="1"/>
        <end position="24"/>
    </location>
</feature>
<accession>A0A5M3W9I0</accession>
<dbReference type="PIRSF" id="PIRSF500125">
    <property type="entry name" value="4_HPA_large"/>
    <property type="match status" value="1"/>
</dbReference>
<keyword evidence="10" id="KW-1185">Reference proteome</keyword>
<evidence type="ECO:0000256" key="1">
    <source>
        <dbReference type="ARBA" id="ARBA00022630"/>
    </source>
</evidence>
<dbReference type="GO" id="GO:0016627">
    <property type="term" value="F:oxidoreductase activity, acting on the CH-CH group of donors"/>
    <property type="evidence" value="ECO:0007669"/>
    <property type="project" value="InterPro"/>
</dbReference>
<evidence type="ECO:0000313" key="9">
    <source>
        <dbReference type="EMBL" id="GES03158.1"/>
    </source>
</evidence>
<dbReference type="RefSeq" id="WP_246239111.1">
    <property type="nucleotide sequence ID" value="NZ_BAAABN010000053.1"/>
</dbReference>
<organism evidence="9 10">
    <name type="scientific">Acrocarpospora corrugata</name>
    <dbReference type="NCBI Taxonomy" id="35763"/>
    <lineage>
        <taxon>Bacteria</taxon>
        <taxon>Bacillati</taxon>
        <taxon>Actinomycetota</taxon>
        <taxon>Actinomycetes</taxon>
        <taxon>Streptosporangiales</taxon>
        <taxon>Streptosporangiaceae</taxon>
        <taxon>Acrocarpospora</taxon>
    </lineage>
</organism>
<protein>
    <submittedName>
        <fullName evidence="9">Pyoverdin chromophore biosynthetic protein pvcC</fullName>
    </submittedName>
</protein>
<dbReference type="PANTHER" id="PTHR36117:SF3">
    <property type="entry name" value="4-HYDROXYPHENYLACETATE 3-MONOOXYGENASE-RELATED"/>
    <property type="match status" value="1"/>
</dbReference>
<evidence type="ECO:0000313" key="10">
    <source>
        <dbReference type="Proteomes" id="UP000334990"/>
    </source>
</evidence>
<dbReference type="Pfam" id="PF03241">
    <property type="entry name" value="HpaB"/>
    <property type="match status" value="1"/>
</dbReference>
<keyword evidence="1" id="KW-0285">Flavoprotein</keyword>
<dbReference type="Gene3D" id="1.10.3140.10">
    <property type="entry name" value="4-hydroxybutyryl-coa dehydratase, domain 1"/>
    <property type="match status" value="1"/>
</dbReference>
<dbReference type="Proteomes" id="UP000334990">
    <property type="component" value="Unassembled WGS sequence"/>
</dbReference>
<dbReference type="InterPro" id="IPR024677">
    <property type="entry name" value="HpaB/PvcC"/>
</dbReference>
<feature type="domain" description="HpaB/PvcC/4-BUDH N-terminal" evidence="8">
    <location>
        <begin position="23"/>
        <end position="287"/>
    </location>
</feature>
<comment type="similarity">
    <text evidence="4">Belongs to the FADH(2)-utilizing monooxygenase family.</text>
</comment>
<name>A0A5M3W9I0_9ACTN</name>
<dbReference type="EMBL" id="BLAD01000065">
    <property type="protein sequence ID" value="GES03158.1"/>
    <property type="molecule type" value="Genomic_DNA"/>
</dbReference>
<evidence type="ECO:0000259" key="7">
    <source>
        <dbReference type="Pfam" id="PF03241"/>
    </source>
</evidence>
<dbReference type="InterPro" id="IPR046373">
    <property type="entry name" value="Acyl-CoA_Oxase/DH_mid-dom_sf"/>
</dbReference>
<feature type="domain" description="HpaB/PvcC/4-BUDH C-terminal" evidence="7">
    <location>
        <begin position="302"/>
        <end position="488"/>
    </location>
</feature>